<name>B6AAT5_CRYMR</name>
<dbReference type="Gene3D" id="3.30.720.200">
    <property type="match status" value="1"/>
</dbReference>
<dbReference type="EMBL" id="DS989727">
    <property type="protein sequence ID" value="EEA05487.1"/>
    <property type="molecule type" value="Genomic_DNA"/>
</dbReference>
<sequence length="662" mass="75864">MSCDKEQELILNCRGNLENLLRRRFFVIPSFEIYGGVAGLFDYGPPGCALKAEIEGLWRKHFILHEDMLEISATCLTPYSALKASGHVDRFTDFMITDTKTNDYYRADKVLEEYAANRLSKNSNNPPKSEAERSELELIIIQAGSYNSDEIRRCLDKYSILSPSGAEWSNPCPFNLMFKTKIGPKQSEDDGKCNTGFLRPETAQGIFVNFRRLLDYNGKKLPFAAAQIGLGFRNEIAPRNGLLRVREFQMAEIEHFVHPERKNHPKFFIVENLCLPLYPRSSQLNNTNVIKNMTLKEAVHGPNKVIDNETLAYFLARSHLFFKSIGINIGGLRFRQHLETEMAHYASDCWDAEILTSYGWIECAGHADRSCYDLIQHSKSAKVDLLASERYDEPQIRPFVKLLLNRPLIGKTFKQEAPKVIEVLQDIANKCDMSVEEALKREGSYNLNYKYCSDHTKYKWEITREMVNFELTSKRVTEEHFIPAVIEPSFGIGRIIYCVLEHSFRIRDDESLNQVNGEKINVNKDIQTSIGEMQRCYLSIPPIIAPIKCSILPISSNIIFNDIINIIRDECIGMGISCKLDTSSASIGRRYARTDEIGIPFGITVDFQTIKDNTVTLRERDTMKQVRLHSSEVVKIISELSYQKLIWSDVLKMYPLFTQQDE</sequence>
<evidence type="ECO:0000313" key="9">
    <source>
        <dbReference type="EMBL" id="EEA05487.1"/>
    </source>
</evidence>
<dbReference type="InterPro" id="IPR033731">
    <property type="entry name" value="GlyRS-like_core"/>
</dbReference>
<evidence type="ECO:0000256" key="2">
    <source>
        <dbReference type="ARBA" id="ARBA00022598"/>
    </source>
</evidence>
<dbReference type="Gene3D" id="3.40.50.800">
    <property type="entry name" value="Anticodon-binding domain"/>
    <property type="match status" value="1"/>
</dbReference>
<dbReference type="OrthoDB" id="57698at2759"/>
<evidence type="ECO:0000259" key="7">
    <source>
        <dbReference type="Pfam" id="PF00587"/>
    </source>
</evidence>
<dbReference type="GO" id="GO:0005524">
    <property type="term" value="F:ATP binding"/>
    <property type="evidence" value="ECO:0007669"/>
    <property type="project" value="UniProtKB-KW"/>
</dbReference>
<dbReference type="AlphaFoldDB" id="B6AAT5"/>
<evidence type="ECO:0000256" key="1">
    <source>
        <dbReference type="ARBA" id="ARBA00008226"/>
    </source>
</evidence>
<dbReference type="Proteomes" id="UP000001460">
    <property type="component" value="Unassembled WGS sequence"/>
</dbReference>
<dbReference type="InterPro" id="IPR027031">
    <property type="entry name" value="Gly-tRNA_synthase/POLG2"/>
</dbReference>
<feature type="domain" description="Anticodon-binding" evidence="8">
    <location>
        <begin position="548"/>
        <end position="639"/>
    </location>
</feature>
<dbReference type="STRING" id="441375.B6AAT5"/>
<evidence type="ECO:0000256" key="3">
    <source>
        <dbReference type="ARBA" id="ARBA00022741"/>
    </source>
</evidence>
<dbReference type="CDD" id="cd00774">
    <property type="entry name" value="GlyRS-like_core"/>
    <property type="match status" value="1"/>
</dbReference>
<reference evidence="9" key="1">
    <citation type="submission" date="2008-06" db="EMBL/GenBank/DDBJ databases">
        <authorList>
            <person name="Lorenzi H."/>
            <person name="Inman J."/>
            <person name="Miller J."/>
            <person name="Schobel S."/>
            <person name="Amedeo P."/>
            <person name="Caler E.V."/>
            <person name="da Silva J."/>
        </authorList>
    </citation>
    <scope>NUCLEOTIDE SEQUENCE [LARGE SCALE GENOMIC DNA]</scope>
    <source>
        <strain evidence="9">RN66</strain>
    </source>
</reference>
<dbReference type="GO" id="GO:0070150">
    <property type="term" value="P:mitochondrial glycyl-tRNA aminoacylation"/>
    <property type="evidence" value="ECO:0007669"/>
    <property type="project" value="TreeGrafter"/>
</dbReference>
<dbReference type="InterPro" id="IPR036621">
    <property type="entry name" value="Anticodon-bd_dom_sf"/>
</dbReference>
<dbReference type="InterPro" id="IPR004154">
    <property type="entry name" value="Anticodon-bd"/>
</dbReference>
<dbReference type="Pfam" id="PF00587">
    <property type="entry name" value="tRNA-synt_2b"/>
    <property type="match status" value="1"/>
</dbReference>
<keyword evidence="10" id="KW-1185">Reference proteome</keyword>
<dbReference type="EC" id="6.1.1.14" evidence="9"/>
<evidence type="ECO:0000259" key="8">
    <source>
        <dbReference type="Pfam" id="PF03129"/>
    </source>
</evidence>
<dbReference type="InterPro" id="IPR002315">
    <property type="entry name" value="tRNA-synt_gly"/>
</dbReference>
<evidence type="ECO:0000256" key="4">
    <source>
        <dbReference type="ARBA" id="ARBA00022840"/>
    </source>
</evidence>
<dbReference type="GO" id="GO:0004827">
    <property type="term" value="F:proline-tRNA ligase activity"/>
    <property type="evidence" value="ECO:0007669"/>
    <property type="project" value="UniProtKB-EC"/>
</dbReference>
<dbReference type="eggNOG" id="KOG2298">
    <property type="taxonomic scope" value="Eukaryota"/>
</dbReference>
<dbReference type="OMA" id="MEMQYFV"/>
<accession>B6AAT5</accession>
<dbReference type="PANTHER" id="PTHR10745">
    <property type="entry name" value="GLYCYL-TRNA SYNTHETASE/DNA POLYMERASE SUBUNIT GAMMA-2"/>
    <property type="match status" value="1"/>
</dbReference>
<evidence type="ECO:0000313" key="10">
    <source>
        <dbReference type="Proteomes" id="UP000001460"/>
    </source>
</evidence>
<keyword evidence="2 9" id="KW-0436">Ligase</keyword>
<dbReference type="EC" id="6.1.1.15" evidence="9"/>
<evidence type="ECO:0000256" key="5">
    <source>
        <dbReference type="ARBA" id="ARBA00022917"/>
    </source>
</evidence>
<dbReference type="Gene3D" id="3.30.930.10">
    <property type="entry name" value="Bira Bifunctional Protein, Domain 2"/>
    <property type="match status" value="1"/>
</dbReference>
<dbReference type="InterPro" id="IPR002314">
    <property type="entry name" value="aa-tRNA-synt_IIb"/>
</dbReference>
<keyword evidence="4" id="KW-0067">ATP-binding</keyword>
<dbReference type="FunFam" id="3.40.50.800:FF:000004">
    <property type="entry name" value="Glycine--tRNA ligase 2"/>
    <property type="match status" value="1"/>
</dbReference>
<dbReference type="PANTHER" id="PTHR10745:SF0">
    <property type="entry name" value="GLYCINE--TRNA LIGASE"/>
    <property type="match status" value="1"/>
</dbReference>
<dbReference type="RefSeq" id="XP_002139836.1">
    <property type="nucleotide sequence ID" value="XM_002139800.1"/>
</dbReference>
<dbReference type="VEuPathDB" id="CryptoDB:CMU_024930"/>
<dbReference type="SUPFAM" id="SSF52954">
    <property type="entry name" value="Class II aaRS ABD-related"/>
    <property type="match status" value="1"/>
</dbReference>
<dbReference type="Pfam" id="PF03129">
    <property type="entry name" value="HGTP_anticodon"/>
    <property type="match status" value="1"/>
</dbReference>
<comment type="similarity">
    <text evidence="1">Belongs to the class-II aminoacyl-tRNA synthetase family.</text>
</comment>
<gene>
    <name evidence="9" type="ORF">CMU_024930</name>
</gene>
<protein>
    <submittedName>
        <fullName evidence="9">Glycyl-tRNA synthetase family protein</fullName>
        <ecNumber evidence="9">6.1.1.14</ecNumber>
        <ecNumber evidence="9">6.1.1.15</ecNumber>
    </submittedName>
</protein>
<feature type="domain" description="Aminoacyl-tRNA synthetase class II (G/ P/ S/T)" evidence="7">
    <location>
        <begin position="197"/>
        <end position="261"/>
    </location>
</feature>
<dbReference type="GO" id="GO:0004820">
    <property type="term" value="F:glycine-tRNA ligase activity"/>
    <property type="evidence" value="ECO:0007669"/>
    <property type="project" value="UniProtKB-EC"/>
</dbReference>
<dbReference type="NCBIfam" id="TIGR00389">
    <property type="entry name" value="glyS_dimeric"/>
    <property type="match status" value="1"/>
</dbReference>
<evidence type="ECO:0000256" key="6">
    <source>
        <dbReference type="ARBA" id="ARBA00023146"/>
    </source>
</evidence>
<dbReference type="SUPFAM" id="SSF55681">
    <property type="entry name" value="Class II aaRS and biotin synthetases"/>
    <property type="match status" value="1"/>
</dbReference>
<dbReference type="NCBIfam" id="NF003211">
    <property type="entry name" value="PRK04173.1"/>
    <property type="match status" value="1"/>
</dbReference>
<dbReference type="GO" id="GO:0005739">
    <property type="term" value="C:mitochondrion"/>
    <property type="evidence" value="ECO:0007669"/>
    <property type="project" value="TreeGrafter"/>
</dbReference>
<keyword evidence="5" id="KW-0648">Protein biosynthesis</keyword>
<dbReference type="Gene3D" id="3.30.40.230">
    <property type="match status" value="1"/>
</dbReference>
<proteinExistence type="inferred from homology"/>
<dbReference type="PRINTS" id="PR01043">
    <property type="entry name" value="TRNASYNTHGLY"/>
</dbReference>
<organism evidence="9 10">
    <name type="scientific">Cryptosporidium muris (strain RN66)</name>
    <dbReference type="NCBI Taxonomy" id="441375"/>
    <lineage>
        <taxon>Eukaryota</taxon>
        <taxon>Sar</taxon>
        <taxon>Alveolata</taxon>
        <taxon>Apicomplexa</taxon>
        <taxon>Conoidasida</taxon>
        <taxon>Coccidia</taxon>
        <taxon>Eucoccidiorida</taxon>
        <taxon>Eimeriorina</taxon>
        <taxon>Cryptosporidiidae</taxon>
        <taxon>Cryptosporidium</taxon>
    </lineage>
</organism>
<dbReference type="InterPro" id="IPR045864">
    <property type="entry name" value="aa-tRNA-synth_II/BPL/LPL"/>
</dbReference>
<keyword evidence="6" id="KW-0030">Aminoacyl-tRNA synthetase</keyword>
<dbReference type="GeneID" id="6995253"/>
<keyword evidence="3" id="KW-0547">Nucleotide-binding</keyword>